<comment type="caution">
    <text evidence="1">The sequence shown here is derived from an EMBL/GenBank/DDBJ whole genome shotgun (WGS) entry which is preliminary data.</text>
</comment>
<evidence type="ECO:0000313" key="1">
    <source>
        <dbReference type="EMBL" id="EYF00019.1"/>
    </source>
</evidence>
<dbReference type="Proteomes" id="UP000019678">
    <property type="component" value="Unassembled WGS sequence"/>
</dbReference>
<reference evidence="1 2" key="1">
    <citation type="submission" date="2013-05" db="EMBL/GenBank/DDBJ databases">
        <title>Genome assembly of Chondromyces apiculatus DSM 436.</title>
        <authorList>
            <person name="Sharma G."/>
            <person name="Khatri I."/>
            <person name="Kaur C."/>
            <person name="Mayilraj S."/>
            <person name="Subramanian S."/>
        </authorList>
    </citation>
    <scope>NUCLEOTIDE SEQUENCE [LARGE SCALE GENOMIC DNA]</scope>
    <source>
        <strain evidence="1 2">DSM 436</strain>
    </source>
</reference>
<protein>
    <submittedName>
        <fullName evidence="1">Uncharacterized protein</fullName>
    </submittedName>
</protein>
<organism evidence="1 2">
    <name type="scientific">Chondromyces apiculatus DSM 436</name>
    <dbReference type="NCBI Taxonomy" id="1192034"/>
    <lineage>
        <taxon>Bacteria</taxon>
        <taxon>Pseudomonadati</taxon>
        <taxon>Myxococcota</taxon>
        <taxon>Polyangia</taxon>
        <taxon>Polyangiales</taxon>
        <taxon>Polyangiaceae</taxon>
        <taxon>Chondromyces</taxon>
    </lineage>
</organism>
<sequence length="54" mass="6013">MRFPDGRIPITFEGIGHSPDLKVTVLCRGLRFPPSNAPELNPTNTVISFYLDDP</sequence>
<accession>A0A017SST0</accession>
<dbReference type="AlphaFoldDB" id="A0A017SST0"/>
<name>A0A017SST0_9BACT</name>
<proteinExistence type="predicted"/>
<dbReference type="EMBL" id="ASRX01000145">
    <property type="protein sequence ID" value="EYF00019.1"/>
    <property type="molecule type" value="Genomic_DNA"/>
</dbReference>
<keyword evidence="2" id="KW-1185">Reference proteome</keyword>
<evidence type="ECO:0000313" key="2">
    <source>
        <dbReference type="Proteomes" id="UP000019678"/>
    </source>
</evidence>
<dbReference type="STRING" id="1192034.CAP_1631"/>
<gene>
    <name evidence="1" type="ORF">CAP_1631</name>
</gene>